<organism evidence="11 12">
    <name type="scientific">Humibacter ginsenosidimutans</name>
    <dbReference type="NCBI Taxonomy" id="2599293"/>
    <lineage>
        <taxon>Bacteria</taxon>
        <taxon>Bacillati</taxon>
        <taxon>Actinomycetota</taxon>
        <taxon>Actinomycetes</taxon>
        <taxon>Micrococcales</taxon>
        <taxon>Microbacteriaceae</taxon>
        <taxon>Humibacter</taxon>
    </lineage>
</organism>
<evidence type="ECO:0000259" key="10">
    <source>
        <dbReference type="PROSITE" id="PS51779"/>
    </source>
</evidence>
<reference evidence="11 12" key="1">
    <citation type="submission" date="2019-07" db="EMBL/GenBank/DDBJ databases">
        <title>Full genome sequence of Humibacter sp. WJ7-1.</title>
        <authorList>
            <person name="Im W.-T."/>
        </authorList>
    </citation>
    <scope>NUCLEOTIDE SEQUENCE [LARGE SCALE GENOMIC DNA]</scope>
    <source>
        <strain evidence="11 12">WJ7-1</strain>
    </source>
</reference>
<keyword evidence="2" id="KW-1003">Cell membrane</keyword>
<dbReference type="EMBL" id="CP042305">
    <property type="protein sequence ID" value="QDZ13679.1"/>
    <property type="molecule type" value="Genomic_DNA"/>
</dbReference>
<dbReference type="PANTHER" id="PTHR37820:SF1">
    <property type="entry name" value="CELL DIVISION PROTEIN FTSQ"/>
    <property type="match status" value="1"/>
</dbReference>
<keyword evidence="4 9" id="KW-0812">Transmembrane</keyword>
<protein>
    <submittedName>
        <fullName evidence="11">FtsQ-type POTRA domain-containing protein</fullName>
    </submittedName>
</protein>
<dbReference type="GO" id="GO:0051301">
    <property type="term" value="P:cell division"/>
    <property type="evidence" value="ECO:0007669"/>
    <property type="project" value="UniProtKB-KW"/>
</dbReference>
<dbReference type="RefSeq" id="WP_146317840.1">
    <property type="nucleotide sequence ID" value="NZ_CP042305.1"/>
</dbReference>
<dbReference type="PANTHER" id="PTHR37820">
    <property type="entry name" value="CELL DIVISION PROTEIN DIVIB"/>
    <property type="match status" value="1"/>
</dbReference>
<comment type="subcellular location">
    <subcellularLocation>
        <location evidence="1">Membrane</location>
    </subcellularLocation>
</comment>
<evidence type="ECO:0000313" key="11">
    <source>
        <dbReference type="EMBL" id="QDZ13679.1"/>
    </source>
</evidence>
<proteinExistence type="predicted"/>
<feature type="transmembrane region" description="Helical" evidence="9">
    <location>
        <begin position="137"/>
        <end position="158"/>
    </location>
</feature>
<dbReference type="OrthoDB" id="4793367at2"/>
<dbReference type="Pfam" id="PF08478">
    <property type="entry name" value="POTRA_1"/>
    <property type="match status" value="1"/>
</dbReference>
<evidence type="ECO:0000256" key="6">
    <source>
        <dbReference type="ARBA" id="ARBA00023136"/>
    </source>
</evidence>
<evidence type="ECO:0000256" key="7">
    <source>
        <dbReference type="ARBA" id="ARBA00023306"/>
    </source>
</evidence>
<feature type="domain" description="POTRA" evidence="10">
    <location>
        <begin position="162"/>
        <end position="230"/>
    </location>
</feature>
<dbReference type="Pfam" id="PF03799">
    <property type="entry name" value="FtsQ_DivIB_C"/>
    <property type="match status" value="1"/>
</dbReference>
<keyword evidence="3" id="KW-0132">Cell division</keyword>
<evidence type="ECO:0000256" key="5">
    <source>
        <dbReference type="ARBA" id="ARBA00022989"/>
    </source>
</evidence>
<evidence type="ECO:0000256" key="4">
    <source>
        <dbReference type="ARBA" id="ARBA00022692"/>
    </source>
</evidence>
<dbReference type="AlphaFoldDB" id="A0A5B8M176"/>
<feature type="region of interest" description="Disordered" evidence="8">
    <location>
        <begin position="1"/>
        <end position="118"/>
    </location>
</feature>
<accession>A0A5B8M176</accession>
<dbReference type="InterPro" id="IPR005548">
    <property type="entry name" value="Cell_div_FtsQ/DivIB_C"/>
</dbReference>
<dbReference type="InterPro" id="IPR050487">
    <property type="entry name" value="FtsQ_DivIB"/>
</dbReference>
<gene>
    <name evidence="11" type="ORF">FPZ11_01705</name>
</gene>
<keyword evidence="6 9" id="KW-0472">Membrane</keyword>
<dbReference type="InterPro" id="IPR034746">
    <property type="entry name" value="POTRA"/>
</dbReference>
<dbReference type="Proteomes" id="UP000320216">
    <property type="component" value="Chromosome"/>
</dbReference>
<evidence type="ECO:0000256" key="1">
    <source>
        <dbReference type="ARBA" id="ARBA00004370"/>
    </source>
</evidence>
<name>A0A5B8M176_9MICO</name>
<dbReference type="InterPro" id="IPR013685">
    <property type="entry name" value="POTRA_FtsQ_type"/>
</dbReference>
<evidence type="ECO:0000256" key="8">
    <source>
        <dbReference type="SAM" id="MobiDB-lite"/>
    </source>
</evidence>
<evidence type="ECO:0000256" key="3">
    <source>
        <dbReference type="ARBA" id="ARBA00022618"/>
    </source>
</evidence>
<sequence>MKRPQGVDTATARRAMQGGARTRQAVPAKDGGESRPSAGDPPRSAARRAEPEAVTAPIPVSTASTRQPQSGPTPKSRRRPDTATDPAAQPTSPRATVVDEPAAPSPVVTPKSAARRRKRYERAELKRFTRASRRRRMAWLIGIGSVVIVLLGAVLVSISPLMALRTIDVVGAQRVDAAAVRQALGGQVGTPLPLLDYSKIHDELGKFALIRSYSTEADPPGTLVVRIVERTPLALLKASDGFQLVDQAGVVMQTTPGRPGGYPLISFPDGASKSTRQSEFAASAAVLAALPDGMLATVATASATGEEDVTLKLSSGVTVVWGGPDDAELKSTVLGDLVKGAPHASLYDVSAPNSPVTR</sequence>
<dbReference type="KEGG" id="huw:FPZ11_01705"/>
<dbReference type="GO" id="GO:0005886">
    <property type="term" value="C:plasma membrane"/>
    <property type="evidence" value="ECO:0007669"/>
    <property type="project" value="TreeGrafter"/>
</dbReference>
<keyword evidence="12" id="KW-1185">Reference proteome</keyword>
<evidence type="ECO:0000313" key="12">
    <source>
        <dbReference type="Proteomes" id="UP000320216"/>
    </source>
</evidence>
<dbReference type="Gene3D" id="3.10.20.310">
    <property type="entry name" value="membrane protein fhac"/>
    <property type="match status" value="1"/>
</dbReference>
<evidence type="ECO:0000256" key="2">
    <source>
        <dbReference type="ARBA" id="ARBA00022475"/>
    </source>
</evidence>
<dbReference type="PROSITE" id="PS51779">
    <property type="entry name" value="POTRA"/>
    <property type="match status" value="1"/>
</dbReference>
<keyword evidence="5 9" id="KW-1133">Transmembrane helix</keyword>
<evidence type="ECO:0000256" key="9">
    <source>
        <dbReference type="SAM" id="Phobius"/>
    </source>
</evidence>
<keyword evidence="7" id="KW-0131">Cell cycle</keyword>
<feature type="compositionally biased region" description="Polar residues" evidence="8">
    <location>
        <begin position="61"/>
        <end position="73"/>
    </location>
</feature>